<evidence type="ECO:0000256" key="1">
    <source>
        <dbReference type="SAM" id="Phobius"/>
    </source>
</evidence>
<proteinExistence type="predicted"/>
<reference evidence="2" key="1">
    <citation type="submission" date="2018-05" db="EMBL/GenBank/DDBJ databases">
        <authorList>
            <person name="Lanie J.A."/>
            <person name="Ng W.-L."/>
            <person name="Kazmierczak K.M."/>
            <person name="Andrzejewski T.M."/>
            <person name="Davidsen T.M."/>
            <person name="Wayne K.J."/>
            <person name="Tettelin H."/>
            <person name="Glass J.I."/>
            <person name="Rusch D."/>
            <person name="Podicherti R."/>
            <person name="Tsui H.-C.T."/>
            <person name="Winkler M.E."/>
        </authorList>
    </citation>
    <scope>NUCLEOTIDE SEQUENCE</scope>
</reference>
<protein>
    <submittedName>
        <fullName evidence="2">Uncharacterized protein</fullName>
    </submittedName>
</protein>
<accession>A0A381PG14</accession>
<organism evidence="2">
    <name type="scientific">marine metagenome</name>
    <dbReference type="NCBI Taxonomy" id="408172"/>
    <lineage>
        <taxon>unclassified sequences</taxon>
        <taxon>metagenomes</taxon>
        <taxon>ecological metagenomes</taxon>
    </lineage>
</organism>
<feature type="transmembrane region" description="Helical" evidence="1">
    <location>
        <begin position="56"/>
        <end position="76"/>
    </location>
</feature>
<sequence length="177" mass="19778">MTARTRKRPHAVGKFLEAGESVKWILPAQGGLHPFTMLVFALVILFAVLVLDPRSLVMGVTITVVVFAIVAVLTTARYRVIAITADDVLLLRARGWRPAKPVELLKRIPRTSKFDVRSQFWSQIEVGGEKLWVHKRFQAKLDAADESLGRGVVKAAPTAVYRANRAKKKVKNIGRKR</sequence>
<keyword evidence="1" id="KW-1133">Transmembrane helix</keyword>
<name>A0A381PG14_9ZZZZ</name>
<keyword evidence="1" id="KW-0472">Membrane</keyword>
<gene>
    <name evidence="2" type="ORF">METZ01_LOCUS18810</name>
</gene>
<keyword evidence="1" id="KW-0812">Transmembrane</keyword>
<feature type="transmembrane region" description="Helical" evidence="1">
    <location>
        <begin position="31"/>
        <end position="50"/>
    </location>
</feature>
<dbReference type="AlphaFoldDB" id="A0A381PG14"/>
<evidence type="ECO:0000313" key="2">
    <source>
        <dbReference type="EMBL" id="SUZ65956.1"/>
    </source>
</evidence>
<dbReference type="EMBL" id="UINC01000972">
    <property type="protein sequence ID" value="SUZ65956.1"/>
    <property type="molecule type" value="Genomic_DNA"/>
</dbReference>